<evidence type="ECO:0000313" key="3">
    <source>
        <dbReference type="EMBL" id="GLY90589.1"/>
    </source>
</evidence>
<dbReference type="RefSeq" id="WP_285581586.1">
    <property type="nucleotide sequence ID" value="NZ_BSTK01000017.1"/>
</dbReference>
<feature type="region of interest" description="Disordered" evidence="1">
    <location>
        <begin position="388"/>
        <end position="418"/>
    </location>
</feature>
<comment type="caution">
    <text evidence="3">The sequence shown here is derived from an EMBL/GenBank/DDBJ whole genome shotgun (WGS) entry which is preliminary data.</text>
</comment>
<evidence type="ECO:0000259" key="2">
    <source>
        <dbReference type="Pfam" id="PF02720"/>
    </source>
</evidence>
<sequence>MSMVTSLPGELSDRELVEVMVEARRLASRVQAVELAAVAELARRRFAEAEDRDAVVEVLSAADHVYDEVAEALTLTSASADGLVRFATELTERLPGTFAALAAGRIDYLKARTMWHGIDQVDDRLASTVEKMVLPKAPEQTTGQIRAKIRRLVKRLDPQAADRRREEAETHRAVELIETAEGTARLSGVDLPADAAGAADGRVTAIAAGLEHDGDDRAIDQLRADVFLGLLHGTFVTGEPPADTTDRPPPATGEPGWTAADDAIADVIAETARTELTTLTTAPCDVHRDVAEVDEFKTAPRAGVAQTVADRSMATANGALRQTDRDLDALITQAATRVNHAVATTTDDHPTQRHRDLPERPHDIGDLIAQAGARIKQSLTDLRKHRCVPAPAPDAVPGTASGRASRGGVGSENRRSHGVARYRPSVAIRRLVGHRDRRCRFPGCLRPVHQRRRPHHPLPPWRRHLPLQPGHALPPPPPRKSHHRLARRTPVARRHLVDHPDRPPAHHRTRRPRITGVRTKSGMRFVHSPYFYAVFWRPLKKG</sequence>
<feature type="compositionally biased region" description="Basic and acidic residues" evidence="1">
    <location>
        <begin position="495"/>
        <end position="504"/>
    </location>
</feature>
<feature type="compositionally biased region" description="Basic residues" evidence="1">
    <location>
        <begin position="479"/>
        <end position="494"/>
    </location>
</feature>
<dbReference type="Proteomes" id="UP001165074">
    <property type="component" value="Unassembled WGS sequence"/>
</dbReference>
<accession>A0A9W6SAZ9</accession>
<dbReference type="Pfam" id="PF02720">
    <property type="entry name" value="DUF222"/>
    <property type="match status" value="1"/>
</dbReference>
<name>A0A9W6SAZ9_9ACTN</name>
<proteinExistence type="predicted"/>
<gene>
    <name evidence="3" type="ORF">Airi02_085180</name>
</gene>
<evidence type="ECO:0000313" key="4">
    <source>
        <dbReference type="Proteomes" id="UP001165074"/>
    </source>
</evidence>
<dbReference type="AlphaFoldDB" id="A0A9W6SAZ9"/>
<reference evidence="3" key="1">
    <citation type="submission" date="2023-03" db="EMBL/GenBank/DDBJ databases">
        <title>Actinoallomurus iriomotensis NBRC 103684.</title>
        <authorList>
            <person name="Ichikawa N."/>
            <person name="Sato H."/>
            <person name="Tonouchi N."/>
        </authorList>
    </citation>
    <scope>NUCLEOTIDE SEQUENCE</scope>
    <source>
        <strain evidence="3">NBRC 103684</strain>
    </source>
</reference>
<dbReference type="EMBL" id="BSTK01000017">
    <property type="protein sequence ID" value="GLY90589.1"/>
    <property type="molecule type" value="Genomic_DNA"/>
</dbReference>
<protein>
    <recommendedName>
        <fullName evidence="2">DUF222 domain-containing protein</fullName>
    </recommendedName>
</protein>
<dbReference type="InterPro" id="IPR003870">
    <property type="entry name" value="DUF222"/>
</dbReference>
<feature type="region of interest" description="Disordered" evidence="1">
    <location>
        <begin position="237"/>
        <end position="258"/>
    </location>
</feature>
<feature type="compositionally biased region" description="Basic residues" evidence="1">
    <location>
        <begin position="451"/>
        <end position="465"/>
    </location>
</feature>
<keyword evidence="4" id="KW-1185">Reference proteome</keyword>
<evidence type="ECO:0000256" key="1">
    <source>
        <dbReference type="SAM" id="MobiDB-lite"/>
    </source>
</evidence>
<organism evidence="3 4">
    <name type="scientific">Actinoallomurus iriomotensis</name>
    <dbReference type="NCBI Taxonomy" id="478107"/>
    <lineage>
        <taxon>Bacteria</taxon>
        <taxon>Bacillati</taxon>
        <taxon>Actinomycetota</taxon>
        <taxon>Actinomycetes</taxon>
        <taxon>Streptosporangiales</taxon>
        <taxon>Thermomonosporaceae</taxon>
        <taxon>Actinoallomurus</taxon>
    </lineage>
</organism>
<feature type="region of interest" description="Disordered" evidence="1">
    <location>
        <begin position="451"/>
        <end position="517"/>
    </location>
</feature>
<feature type="domain" description="DUF222" evidence="2">
    <location>
        <begin position="25"/>
        <end position="245"/>
    </location>
</feature>